<dbReference type="GeneID" id="56080603"/>
<name>A0A7D5SSP0_9EURY</name>
<protein>
    <submittedName>
        <fullName evidence="1">Uncharacterized protein</fullName>
    </submittedName>
</protein>
<dbReference type="EMBL" id="CP058910">
    <property type="protein sequence ID" value="QLH79807.1"/>
    <property type="molecule type" value="Genomic_DNA"/>
</dbReference>
<dbReference type="Proteomes" id="UP000509667">
    <property type="component" value="Chromosome"/>
</dbReference>
<evidence type="ECO:0000313" key="2">
    <source>
        <dbReference type="Proteomes" id="UP000509667"/>
    </source>
</evidence>
<proteinExistence type="predicted"/>
<accession>A0A7D5SSP0</accession>
<gene>
    <name evidence="1" type="ORF">HZS55_22030</name>
</gene>
<evidence type="ECO:0000313" key="1">
    <source>
        <dbReference type="EMBL" id="QLH79807.1"/>
    </source>
</evidence>
<dbReference type="KEGG" id="hrr:HZS55_22030"/>
<dbReference type="RefSeq" id="WP_179909671.1">
    <property type="nucleotide sequence ID" value="NZ_CP058910.1"/>
</dbReference>
<dbReference type="AlphaFoldDB" id="A0A7D5SSP0"/>
<organism evidence="1 2">
    <name type="scientific">Halosimplex rubrum</name>
    <dbReference type="NCBI Taxonomy" id="869889"/>
    <lineage>
        <taxon>Archaea</taxon>
        <taxon>Methanobacteriati</taxon>
        <taxon>Methanobacteriota</taxon>
        <taxon>Stenosarchaea group</taxon>
        <taxon>Halobacteria</taxon>
        <taxon>Halobacteriales</taxon>
        <taxon>Haloarculaceae</taxon>
        <taxon>Halosimplex</taxon>
    </lineage>
</organism>
<reference evidence="1 2" key="1">
    <citation type="submission" date="2020-07" db="EMBL/GenBank/DDBJ databases">
        <title>Halosimplex pelagicum sp. nov. and Halosimplex rubrum sp. nov., isolated from salted brown alga Laminaria, and emended description of the genus Halosimplex.</title>
        <authorList>
            <person name="Cui H."/>
        </authorList>
    </citation>
    <scope>NUCLEOTIDE SEQUENCE [LARGE SCALE GENOMIC DNA]</scope>
    <source>
        <strain evidence="1 2">R27</strain>
    </source>
</reference>
<keyword evidence="2" id="KW-1185">Reference proteome</keyword>
<sequence length="137" mass="15877">MNSKTNEVTEETKKERVEALLEELYSVEHRTFLEIQFEPVMGVYQAYPTDINVTGLSDTQFEELQRIIDEHCLKPIEQDSNFVTARFNSEPTVTEHMEVIEAILSRVNALSFQDVELAFLAKREPESPEPLLWTDVE</sequence>